<dbReference type="SUPFAM" id="SSF55120">
    <property type="entry name" value="Pseudouridine synthase"/>
    <property type="match status" value="1"/>
</dbReference>
<dbReference type="PROSITE" id="PS50889">
    <property type="entry name" value="S4"/>
    <property type="match status" value="1"/>
</dbReference>
<organism evidence="9 10">
    <name type="scientific">Marinimicrobium koreense</name>
    <dbReference type="NCBI Taxonomy" id="306545"/>
    <lineage>
        <taxon>Bacteria</taxon>
        <taxon>Pseudomonadati</taxon>
        <taxon>Pseudomonadota</taxon>
        <taxon>Gammaproteobacteria</taxon>
        <taxon>Cellvibrionales</taxon>
        <taxon>Cellvibrionaceae</taxon>
        <taxon>Marinimicrobium</taxon>
    </lineage>
</organism>
<dbReference type="SUPFAM" id="SSF55174">
    <property type="entry name" value="Alpha-L RNA-binding motif"/>
    <property type="match status" value="1"/>
</dbReference>
<comment type="function">
    <text evidence="5">Responsible for synthesis of pseudouridine from uracil-516 in 16S ribosomal RNA.</text>
</comment>
<dbReference type="CDD" id="cd02553">
    <property type="entry name" value="PseudoU_synth_RsuA"/>
    <property type="match status" value="1"/>
</dbReference>
<dbReference type="Proteomes" id="UP000273643">
    <property type="component" value="Unassembled WGS sequence"/>
</dbReference>
<dbReference type="Gene3D" id="3.30.70.1560">
    <property type="entry name" value="Alpha-L RNA-binding motif"/>
    <property type="match status" value="1"/>
</dbReference>
<dbReference type="PANTHER" id="PTHR47683:SF4">
    <property type="entry name" value="PSEUDOURIDINE SYNTHASE"/>
    <property type="match status" value="1"/>
</dbReference>
<dbReference type="PANTHER" id="PTHR47683">
    <property type="entry name" value="PSEUDOURIDINE SYNTHASE FAMILY PROTEIN-RELATED"/>
    <property type="match status" value="1"/>
</dbReference>
<dbReference type="EMBL" id="RJUK01000001">
    <property type="protein sequence ID" value="ROQ20390.1"/>
    <property type="molecule type" value="Genomic_DNA"/>
</dbReference>
<dbReference type="Gene3D" id="3.30.70.580">
    <property type="entry name" value="Pseudouridine synthase I, catalytic domain, N-terminal subdomain"/>
    <property type="match status" value="1"/>
</dbReference>
<accession>A0A3N1P107</accession>
<protein>
    <recommendedName>
        <fullName evidence="7">Pseudouridine synthase</fullName>
        <ecNumber evidence="7">5.4.99.-</ecNumber>
    </recommendedName>
</protein>
<evidence type="ECO:0000256" key="4">
    <source>
        <dbReference type="ARBA" id="ARBA00036749"/>
    </source>
</evidence>
<evidence type="ECO:0000313" key="9">
    <source>
        <dbReference type="EMBL" id="ROQ20390.1"/>
    </source>
</evidence>
<evidence type="ECO:0000256" key="3">
    <source>
        <dbReference type="ARBA" id="ARBA00023235"/>
    </source>
</evidence>
<dbReference type="FunFam" id="3.30.70.1560:FF:000001">
    <property type="entry name" value="Pseudouridine synthase"/>
    <property type="match status" value="1"/>
</dbReference>
<keyword evidence="2 6" id="KW-0694">RNA-binding</keyword>
<dbReference type="CDD" id="cd00165">
    <property type="entry name" value="S4"/>
    <property type="match status" value="1"/>
</dbReference>
<dbReference type="InterPro" id="IPR006145">
    <property type="entry name" value="PsdUridine_synth_RsuA/RluA"/>
</dbReference>
<dbReference type="RefSeq" id="WP_342769059.1">
    <property type="nucleotide sequence ID" value="NZ_RJUK01000001.1"/>
</dbReference>
<dbReference type="GO" id="GO:0003723">
    <property type="term" value="F:RNA binding"/>
    <property type="evidence" value="ECO:0007669"/>
    <property type="project" value="UniProtKB-KW"/>
</dbReference>
<comment type="similarity">
    <text evidence="1 7">Belongs to the pseudouridine synthase RsuA family.</text>
</comment>
<dbReference type="InterPro" id="IPR020094">
    <property type="entry name" value="TruA/RsuA/RluB/E/F_N"/>
</dbReference>
<dbReference type="EC" id="5.4.99.-" evidence="7"/>
<evidence type="ECO:0000256" key="5">
    <source>
        <dbReference type="ARBA" id="ARBA00037590"/>
    </source>
</evidence>
<evidence type="ECO:0000256" key="1">
    <source>
        <dbReference type="ARBA" id="ARBA00008348"/>
    </source>
</evidence>
<proteinExistence type="inferred from homology"/>
<dbReference type="PROSITE" id="PS01149">
    <property type="entry name" value="PSI_RSU"/>
    <property type="match status" value="1"/>
</dbReference>
<keyword evidence="10" id="KW-1185">Reference proteome</keyword>
<dbReference type="InterPro" id="IPR000748">
    <property type="entry name" value="PsdUridine_synth_RsuA/RluB/E/F"/>
</dbReference>
<dbReference type="InterPro" id="IPR036986">
    <property type="entry name" value="S4_RNA-bd_sf"/>
</dbReference>
<comment type="catalytic activity">
    <reaction evidence="4">
        <text>uridine(516) in 16S rRNA = pseudouridine(516) in 16S rRNA</text>
        <dbReference type="Rhea" id="RHEA:38867"/>
        <dbReference type="Rhea" id="RHEA-COMP:10089"/>
        <dbReference type="Rhea" id="RHEA-COMP:10090"/>
        <dbReference type="ChEBI" id="CHEBI:65314"/>
        <dbReference type="ChEBI" id="CHEBI:65315"/>
        <dbReference type="EC" id="5.4.99.19"/>
    </reaction>
</comment>
<dbReference type="InterPro" id="IPR018496">
    <property type="entry name" value="PsdUridine_synth_RsuA/RluB_CS"/>
</dbReference>
<dbReference type="InterPro" id="IPR050343">
    <property type="entry name" value="RsuA_PseudoU_synthase"/>
</dbReference>
<feature type="domain" description="Pseudouridine synthase RsuA/RluA-like" evidence="8">
    <location>
        <begin position="63"/>
        <end position="193"/>
    </location>
</feature>
<dbReference type="NCBIfam" id="TIGR00093">
    <property type="entry name" value="pseudouridine synthase"/>
    <property type="match status" value="1"/>
</dbReference>
<comment type="caution">
    <text evidence="9">The sequence shown here is derived from an EMBL/GenBank/DDBJ whole genome shotgun (WGS) entry which is preliminary data.</text>
</comment>
<dbReference type="Pfam" id="PF00849">
    <property type="entry name" value="PseudoU_synth_2"/>
    <property type="match status" value="1"/>
</dbReference>
<evidence type="ECO:0000256" key="7">
    <source>
        <dbReference type="RuleBase" id="RU003887"/>
    </source>
</evidence>
<sequence length="231" mass="25205">MAMRLDKYISQCTGLSRKGVRIALYGKRVQVNGVTTKSVSQALTGNEQVTLDGEPLALPRARYLMLHKPAGTLSATQDSSQPCVLDLLPPALADGLQIVGRLDKDTTGLLLLTDDGAWNHRITSPRRACAKVYDVTTADPIAPDIAKQFADGILLNNESKPTLPATLEQLDERRARVTLQEGRYHQVKRMFAATGNRVVELHRLAVGGIVLDPELAPGDFRSLTEDEIARV</sequence>
<gene>
    <name evidence="9" type="ORF">EDC38_0994</name>
</gene>
<evidence type="ECO:0000256" key="6">
    <source>
        <dbReference type="PROSITE-ProRule" id="PRU00182"/>
    </source>
</evidence>
<keyword evidence="3 7" id="KW-0413">Isomerase</keyword>
<dbReference type="InterPro" id="IPR020103">
    <property type="entry name" value="PsdUridine_synth_cat_dom_sf"/>
</dbReference>
<evidence type="ECO:0000259" key="8">
    <source>
        <dbReference type="Pfam" id="PF00849"/>
    </source>
</evidence>
<dbReference type="Gene3D" id="3.10.290.10">
    <property type="entry name" value="RNA-binding S4 domain"/>
    <property type="match status" value="1"/>
</dbReference>
<dbReference type="GO" id="GO:0005829">
    <property type="term" value="C:cytosol"/>
    <property type="evidence" value="ECO:0007669"/>
    <property type="project" value="UniProtKB-ARBA"/>
</dbReference>
<name>A0A3N1P107_9GAMM</name>
<reference evidence="9 10" key="1">
    <citation type="submission" date="2018-11" db="EMBL/GenBank/DDBJ databases">
        <title>Genomic Encyclopedia of Type Strains, Phase IV (KMG-IV): sequencing the most valuable type-strain genomes for metagenomic binning, comparative biology and taxonomic classification.</title>
        <authorList>
            <person name="Goeker M."/>
        </authorList>
    </citation>
    <scope>NUCLEOTIDE SEQUENCE [LARGE SCALE GENOMIC DNA]</scope>
    <source>
        <strain evidence="9 10">DSM 16974</strain>
    </source>
</reference>
<dbReference type="AlphaFoldDB" id="A0A3N1P107"/>
<evidence type="ECO:0000313" key="10">
    <source>
        <dbReference type="Proteomes" id="UP000273643"/>
    </source>
</evidence>
<dbReference type="InterPro" id="IPR042092">
    <property type="entry name" value="PsdUridine_s_RsuA/RluB/E/F_cat"/>
</dbReference>
<dbReference type="GO" id="GO:0160136">
    <property type="term" value="F:16S rRNA pseudouridine(516) synthase activity"/>
    <property type="evidence" value="ECO:0007669"/>
    <property type="project" value="UniProtKB-EC"/>
</dbReference>
<dbReference type="GO" id="GO:0000455">
    <property type="term" value="P:enzyme-directed rRNA pseudouridine synthesis"/>
    <property type="evidence" value="ECO:0007669"/>
    <property type="project" value="UniProtKB-ARBA"/>
</dbReference>
<evidence type="ECO:0000256" key="2">
    <source>
        <dbReference type="ARBA" id="ARBA00022884"/>
    </source>
</evidence>